<feature type="region of interest" description="Disordered" evidence="1">
    <location>
        <begin position="40"/>
        <end position="60"/>
    </location>
</feature>
<dbReference type="EMBL" id="CDMY01000929">
    <property type="protein sequence ID" value="CEM37131.1"/>
    <property type="molecule type" value="Genomic_DNA"/>
</dbReference>
<sequence>MRFFTRLFPRGSAFPCHVCVLAPVVPLLARHYSDHHNPSPAAYGPKAPAIQQEHGNHGAQGRVTQGQVSLVDQAGRVFDAYLHEKGETSLSLIVVAAGYCILMPWLMAAAESIEGCEVTVDAHTIGFYRVDIPGREKHNHKNRIHVAITGQCSLHGRSFINDGSGQVSHENVDLGMAELSVVIEFEYGRGWYDFYYMDKHKLHRLDNYDAFNTVSNLTRGFSDEGRSTVQFPIDDRAPNLDGHHVPTAGQGKERLRQVSLKTAQIFQSFGGDFNAMTKMPIDEACKYIITVVES</sequence>
<evidence type="ECO:0000313" key="2">
    <source>
        <dbReference type="EMBL" id="CEM37131.1"/>
    </source>
</evidence>
<name>A0A0G4H0N2_VITBC</name>
<evidence type="ECO:0000313" key="3">
    <source>
        <dbReference type="Proteomes" id="UP000041254"/>
    </source>
</evidence>
<keyword evidence="3" id="KW-1185">Reference proteome</keyword>
<reference evidence="2 3" key="1">
    <citation type="submission" date="2014-11" db="EMBL/GenBank/DDBJ databases">
        <authorList>
            <person name="Zhu J."/>
            <person name="Qi W."/>
            <person name="Song R."/>
        </authorList>
    </citation>
    <scope>NUCLEOTIDE SEQUENCE [LARGE SCALE GENOMIC DNA]</scope>
</reference>
<dbReference type="Proteomes" id="UP000041254">
    <property type="component" value="Unassembled WGS sequence"/>
</dbReference>
<dbReference type="VEuPathDB" id="CryptoDB:Vbra_6423"/>
<dbReference type="InParanoid" id="A0A0G4H0N2"/>
<dbReference type="PhylomeDB" id="A0A0G4H0N2"/>
<gene>
    <name evidence="2" type="ORF">Vbra_6423</name>
</gene>
<evidence type="ECO:0000256" key="1">
    <source>
        <dbReference type="SAM" id="MobiDB-lite"/>
    </source>
</evidence>
<dbReference type="AlphaFoldDB" id="A0A0G4H0N2"/>
<organism evidence="2 3">
    <name type="scientific">Vitrella brassicaformis (strain CCMP3155)</name>
    <dbReference type="NCBI Taxonomy" id="1169540"/>
    <lineage>
        <taxon>Eukaryota</taxon>
        <taxon>Sar</taxon>
        <taxon>Alveolata</taxon>
        <taxon>Colpodellida</taxon>
        <taxon>Vitrellaceae</taxon>
        <taxon>Vitrella</taxon>
    </lineage>
</organism>
<protein>
    <submittedName>
        <fullName evidence="2">Uncharacterized protein</fullName>
    </submittedName>
</protein>
<proteinExistence type="predicted"/>
<accession>A0A0G4H0N2</accession>